<accession>A0ABS4YDN2</accession>
<dbReference type="PANTHER" id="PTHR12358">
    <property type="entry name" value="SPHINGOSINE KINASE"/>
    <property type="match status" value="1"/>
</dbReference>
<evidence type="ECO:0000259" key="5">
    <source>
        <dbReference type="PROSITE" id="PS50146"/>
    </source>
</evidence>
<keyword evidence="7" id="KW-1185">Reference proteome</keyword>
<evidence type="ECO:0000256" key="2">
    <source>
        <dbReference type="ARBA" id="ARBA00005983"/>
    </source>
</evidence>
<feature type="transmembrane region" description="Helical" evidence="4">
    <location>
        <begin position="13"/>
        <end position="33"/>
    </location>
</feature>
<feature type="transmembrane region" description="Helical" evidence="4">
    <location>
        <begin position="64"/>
        <end position="82"/>
    </location>
</feature>
<feature type="compositionally biased region" description="Basic and acidic residues" evidence="3">
    <location>
        <begin position="454"/>
        <end position="469"/>
    </location>
</feature>
<organism evidence="6 7">
    <name type="scientific">Streptomyces syringium</name>
    <dbReference type="NCBI Taxonomy" id="76729"/>
    <lineage>
        <taxon>Bacteria</taxon>
        <taxon>Bacillati</taxon>
        <taxon>Actinomycetota</taxon>
        <taxon>Actinomycetes</taxon>
        <taxon>Kitasatosporales</taxon>
        <taxon>Streptomycetaceae</taxon>
        <taxon>Streptomyces</taxon>
    </lineage>
</organism>
<dbReference type="InterPro" id="IPR050187">
    <property type="entry name" value="Lipid_Phosphate_FormReg"/>
</dbReference>
<feature type="region of interest" description="Disordered" evidence="3">
    <location>
        <begin position="434"/>
        <end position="524"/>
    </location>
</feature>
<evidence type="ECO:0000256" key="1">
    <source>
        <dbReference type="ARBA" id="ARBA00001946"/>
    </source>
</evidence>
<dbReference type="InterPro" id="IPR001206">
    <property type="entry name" value="Diacylglycerol_kinase_cat_dom"/>
</dbReference>
<keyword evidence="6" id="KW-0808">Transferase</keyword>
<keyword evidence="6" id="KW-0418">Kinase</keyword>
<evidence type="ECO:0000313" key="6">
    <source>
        <dbReference type="EMBL" id="MBP2406851.1"/>
    </source>
</evidence>
<dbReference type="SUPFAM" id="SSF111331">
    <property type="entry name" value="NAD kinase/diacylglycerol kinase-like"/>
    <property type="match status" value="1"/>
</dbReference>
<dbReference type="Gene3D" id="3.40.50.10330">
    <property type="entry name" value="Probable inorganic polyphosphate/atp-NAD kinase, domain 1"/>
    <property type="match status" value="1"/>
</dbReference>
<comment type="similarity">
    <text evidence="2">Belongs to the diacylglycerol/lipid kinase family.</text>
</comment>
<dbReference type="PROSITE" id="PS50146">
    <property type="entry name" value="DAGK"/>
    <property type="match status" value="1"/>
</dbReference>
<evidence type="ECO:0000256" key="4">
    <source>
        <dbReference type="SAM" id="Phobius"/>
    </source>
</evidence>
<dbReference type="Gene3D" id="2.60.200.40">
    <property type="match status" value="1"/>
</dbReference>
<dbReference type="InterPro" id="IPR017438">
    <property type="entry name" value="ATP-NAD_kinase_N"/>
</dbReference>
<dbReference type="Proteomes" id="UP001519291">
    <property type="component" value="Unassembled WGS sequence"/>
</dbReference>
<feature type="transmembrane region" description="Helical" evidence="4">
    <location>
        <begin position="89"/>
        <end position="111"/>
    </location>
</feature>
<feature type="transmembrane region" description="Helical" evidence="4">
    <location>
        <begin position="40"/>
        <end position="58"/>
    </location>
</feature>
<feature type="compositionally biased region" description="Low complexity" evidence="3">
    <location>
        <begin position="472"/>
        <end position="487"/>
    </location>
</feature>
<dbReference type="GO" id="GO:0016301">
    <property type="term" value="F:kinase activity"/>
    <property type="evidence" value="ECO:0007669"/>
    <property type="project" value="UniProtKB-KW"/>
</dbReference>
<reference evidence="6 7" key="1">
    <citation type="submission" date="2021-03" db="EMBL/GenBank/DDBJ databases">
        <title>Sequencing the genomes of 1000 actinobacteria strains.</title>
        <authorList>
            <person name="Klenk H.-P."/>
        </authorList>
    </citation>
    <scope>NUCLEOTIDE SEQUENCE [LARGE SCALE GENOMIC DNA]</scope>
    <source>
        <strain evidence="6 7">DSM 41480</strain>
    </source>
</reference>
<feature type="compositionally biased region" description="Basic residues" evidence="3">
    <location>
        <begin position="502"/>
        <end position="511"/>
    </location>
</feature>
<keyword evidence="4" id="KW-0472">Membrane</keyword>
<dbReference type="Pfam" id="PF00781">
    <property type="entry name" value="DAGK_cat"/>
    <property type="match status" value="1"/>
</dbReference>
<gene>
    <name evidence="6" type="ORF">JO379_006320</name>
</gene>
<keyword evidence="4" id="KW-1133">Transmembrane helix</keyword>
<proteinExistence type="inferred from homology"/>
<dbReference type="EMBL" id="JAGIOH010000001">
    <property type="protein sequence ID" value="MBP2406851.1"/>
    <property type="molecule type" value="Genomic_DNA"/>
</dbReference>
<evidence type="ECO:0000313" key="7">
    <source>
        <dbReference type="Proteomes" id="UP001519291"/>
    </source>
</evidence>
<evidence type="ECO:0000256" key="3">
    <source>
        <dbReference type="SAM" id="MobiDB-lite"/>
    </source>
</evidence>
<dbReference type="GeneID" id="91573160"/>
<dbReference type="PANTHER" id="PTHR12358:SF54">
    <property type="entry name" value="SPHINGOSINE KINASE RELATED PROTEIN"/>
    <property type="match status" value="1"/>
</dbReference>
<name>A0ABS4YDN2_9ACTN</name>
<feature type="domain" description="DAGKc" evidence="5">
    <location>
        <begin position="126"/>
        <end position="255"/>
    </location>
</feature>
<dbReference type="InterPro" id="IPR016064">
    <property type="entry name" value="NAD/diacylglycerol_kinase_sf"/>
</dbReference>
<keyword evidence="4" id="KW-0812">Transmembrane</keyword>
<comment type="caution">
    <text evidence="6">The sequence shown here is derived from an EMBL/GenBank/DDBJ whole genome shotgun (WGS) entry which is preliminary data.</text>
</comment>
<comment type="cofactor">
    <cofactor evidence="1">
        <name>Mg(2+)</name>
        <dbReference type="ChEBI" id="CHEBI:18420"/>
    </cofactor>
</comment>
<dbReference type="RefSeq" id="WP_372449125.1">
    <property type="nucleotide sequence ID" value="NZ_JAGIOH010000001.1"/>
</dbReference>
<dbReference type="SMART" id="SM00046">
    <property type="entry name" value="DAGKc"/>
    <property type="match status" value="1"/>
</dbReference>
<sequence length="524" mass="54530">MGSVIARGAGQRWTARLAVVAAGGAGVLLLSVAGLRSVGLVAVGLGGLAVSAAAGWWALTRRGAVRGVALIVAVAAPVAVLASYVAARLLWLVLVSLGLWALAAAAGWAALRADVLPSTAPGRPVPPPERAFLLMNPRSGGGKAVRFGLKEKAQALGAEVLLLDAARHADIAALARDALARGADLLGVAGGDGTQALVAAVAAEHGVPFVVIPAGTRNHFALDLGLDRDDPARSLEALTDGMEFRVDLGRVGGRVFVNNASFGAYAEVVQSPAYREDKVGTVLRLLPGVLTHRHGPRLAVGAGAVTVDGPQAVLVSNNPYRVGDRAGLGRRDRLDGGVLGMVSVRADSAVEAADLLRGRRAPGLVSLTAGEVVVDADQPEVRAGVDGEALTLPTPVHCVSEPGALRVRVPRNRPGVPPARPRLDWRRLWTLAFTPGRADGPPAAERVRNARSGGSDHDRSHRGRPEYRGTTRAGRASSRSPVRSGPSAAPPAPSPRPDRRPPSAHRPRYRPWPRAERPGRRRRA</sequence>
<protein>
    <submittedName>
        <fullName evidence="6">Diacylglycerol kinase family enzyme</fullName>
    </submittedName>
</protein>